<evidence type="ECO:0000313" key="2">
    <source>
        <dbReference type="EMBL" id="KPJ05616.1"/>
    </source>
</evidence>
<feature type="compositionally biased region" description="Basic residues" evidence="1">
    <location>
        <begin position="9"/>
        <end position="25"/>
    </location>
</feature>
<proteinExistence type="predicted"/>
<accession>A0A0N0PAP5</accession>
<protein>
    <submittedName>
        <fullName evidence="2">Uncharacterized protein</fullName>
    </submittedName>
</protein>
<evidence type="ECO:0000256" key="1">
    <source>
        <dbReference type="SAM" id="MobiDB-lite"/>
    </source>
</evidence>
<feature type="region of interest" description="Disordered" evidence="1">
    <location>
        <begin position="370"/>
        <end position="389"/>
    </location>
</feature>
<evidence type="ECO:0000313" key="3">
    <source>
        <dbReference type="Proteomes" id="UP000053268"/>
    </source>
</evidence>
<dbReference type="Proteomes" id="UP000053268">
    <property type="component" value="Unassembled WGS sequence"/>
</dbReference>
<keyword evidence="3" id="KW-1185">Reference proteome</keyword>
<feature type="region of interest" description="Disordered" evidence="1">
    <location>
        <begin position="1"/>
        <end position="29"/>
    </location>
</feature>
<reference evidence="2 3" key="1">
    <citation type="journal article" date="2015" name="Nat. Commun.">
        <title>Outbred genome sequencing and CRISPR/Cas9 gene editing in butterflies.</title>
        <authorList>
            <person name="Li X."/>
            <person name="Fan D."/>
            <person name="Zhang W."/>
            <person name="Liu G."/>
            <person name="Zhang L."/>
            <person name="Zhao L."/>
            <person name="Fang X."/>
            <person name="Chen L."/>
            <person name="Dong Y."/>
            <person name="Chen Y."/>
            <person name="Ding Y."/>
            <person name="Zhao R."/>
            <person name="Feng M."/>
            <person name="Zhu Y."/>
            <person name="Feng Y."/>
            <person name="Jiang X."/>
            <person name="Zhu D."/>
            <person name="Xiang H."/>
            <person name="Feng X."/>
            <person name="Li S."/>
            <person name="Wang J."/>
            <person name="Zhang G."/>
            <person name="Kronforst M.R."/>
            <person name="Wang W."/>
        </authorList>
    </citation>
    <scope>NUCLEOTIDE SEQUENCE [LARGE SCALE GENOMIC DNA]</scope>
    <source>
        <strain evidence="2">Ya'a_city_454_Px</strain>
        <tissue evidence="2">Whole body</tissue>
    </source>
</reference>
<organism evidence="2 3">
    <name type="scientific">Papilio xuthus</name>
    <name type="common">Asian swallowtail butterfly</name>
    <dbReference type="NCBI Taxonomy" id="66420"/>
    <lineage>
        <taxon>Eukaryota</taxon>
        <taxon>Metazoa</taxon>
        <taxon>Ecdysozoa</taxon>
        <taxon>Arthropoda</taxon>
        <taxon>Hexapoda</taxon>
        <taxon>Insecta</taxon>
        <taxon>Pterygota</taxon>
        <taxon>Neoptera</taxon>
        <taxon>Endopterygota</taxon>
        <taxon>Lepidoptera</taxon>
        <taxon>Glossata</taxon>
        <taxon>Ditrysia</taxon>
        <taxon>Papilionoidea</taxon>
        <taxon>Papilionidae</taxon>
        <taxon>Papilioninae</taxon>
        <taxon>Papilio</taxon>
    </lineage>
</organism>
<dbReference type="EMBL" id="KQ458665">
    <property type="protein sequence ID" value="KPJ05616.1"/>
    <property type="molecule type" value="Genomic_DNA"/>
</dbReference>
<dbReference type="AlphaFoldDB" id="A0A0N0PAP5"/>
<name>A0A0N0PAP5_PAPXU</name>
<sequence length="389" mass="44753">MSKADYSTKHARHSNIRNTHERRGRQNYWQPTNYRTYEQNYQHYYPGFNNANRQEALTAEIINLLRELKDNLSAQRQRQNYQPIYVPYPIPMSIPLSSHEKPKVVTNKPIQEFPSRNNFADDEKEYMRPIMLKPVTEAPLTTTTRKTSDSESAIVFRVESQNDIREPSKCEAAILVCCRFSQAVQMAMILKLLYLSISILAVSSNPYKSDDRTTTQIALKIRPLKETVESNTISQSQFKYSETQNNTINQKNKDTLLHNIWNLIEKAGNNLSLKPSNPQLFSMLTILIFHSYQHSEPNKHPEVVITEETTTKAVTTTSRVATTKEISTTTETLSSSPKAISTTEQYYDYEDDTGRPIKFVDTKPFDIGGKDKLSRKMPEVEHGSHQYAT</sequence>
<gene>
    <name evidence="2" type="ORF">RR46_01678</name>
</gene>